<keyword evidence="7" id="KW-1185">Reference proteome</keyword>
<dbReference type="Proteomes" id="UP000054248">
    <property type="component" value="Unassembled WGS sequence"/>
</dbReference>
<dbReference type="InterPro" id="IPR002893">
    <property type="entry name" value="Znf_MYND"/>
</dbReference>
<sequence>MCQQCSKSKATGAKLLKCLRCGIATYCSKECQKKHWPDHKPQCDLNAPNREQSMDSESLFHQLRSWTSRHRPTFTQNISFSLGLLQDNTAFERKVAIHVLEHQPKAKRTAEKFKIMHSGAAPIDALEKINPAFDTLRDQRNHQHQELKAKRPDFLGVAMYLLIAVSDEEIATNIVPVGLTTDFEGEIPPPHWKEKMIWSINSGNI</sequence>
<dbReference type="AlphaFoldDB" id="A0A0C3QK57"/>
<dbReference type="GO" id="GO:0008270">
    <property type="term" value="F:zinc ion binding"/>
    <property type="evidence" value="ECO:0007669"/>
    <property type="project" value="UniProtKB-KW"/>
</dbReference>
<evidence type="ECO:0000256" key="3">
    <source>
        <dbReference type="ARBA" id="ARBA00022833"/>
    </source>
</evidence>
<protein>
    <recommendedName>
        <fullName evidence="5">MYND-type domain-containing protein</fullName>
    </recommendedName>
</protein>
<evidence type="ECO:0000313" key="7">
    <source>
        <dbReference type="Proteomes" id="UP000054248"/>
    </source>
</evidence>
<dbReference type="OrthoDB" id="341421at2759"/>
<keyword evidence="1" id="KW-0479">Metal-binding</keyword>
<dbReference type="Gene3D" id="6.10.140.2220">
    <property type="match status" value="1"/>
</dbReference>
<keyword evidence="2 4" id="KW-0863">Zinc-finger</keyword>
<reference evidence="7" key="2">
    <citation type="submission" date="2015-01" db="EMBL/GenBank/DDBJ databases">
        <title>Evolutionary Origins and Diversification of the Mycorrhizal Mutualists.</title>
        <authorList>
            <consortium name="DOE Joint Genome Institute"/>
            <consortium name="Mycorrhizal Genomics Consortium"/>
            <person name="Kohler A."/>
            <person name="Kuo A."/>
            <person name="Nagy L.G."/>
            <person name="Floudas D."/>
            <person name="Copeland A."/>
            <person name="Barry K.W."/>
            <person name="Cichocki N."/>
            <person name="Veneault-Fourrey C."/>
            <person name="LaButti K."/>
            <person name="Lindquist E.A."/>
            <person name="Lipzen A."/>
            <person name="Lundell T."/>
            <person name="Morin E."/>
            <person name="Murat C."/>
            <person name="Riley R."/>
            <person name="Ohm R."/>
            <person name="Sun H."/>
            <person name="Tunlid A."/>
            <person name="Henrissat B."/>
            <person name="Grigoriev I.V."/>
            <person name="Hibbett D.S."/>
            <person name="Martin F."/>
        </authorList>
    </citation>
    <scope>NUCLEOTIDE SEQUENCE [LARGE SCALE GENOMIC DNA]</scope>
    <source>
        <strain evidence="7">MUT 4182</strain>
    </source>
</reference>
<keyword evidence="3" id="KW-0862">Zinc</keyword>
<evidence type="ECO:0000256" key="1">
    <source>
        <dbReference type="ARBA" id="ARBA00022723"/>
    </source>
</evidence>
<dbReference type="STRING" id="1051891.A0A0C3QK57"/>
<evidence type="ECO:0000256" key="4">
    <source>
        <dbReference type="PROSITE-ProRule" id="PRU00134"/>
    </source>
</evidence>
<dbReference type="Pfam" id="PF01753">
    <property type="entry name" value="zf-MYND"/>
    <property type="match status" value="1"/>
</dbReference>
<dbReference type="PROSITE" id="PS50865">
    <property type="entry name" value="ZF_MYND_2"/>
    <property type="match status" value="1"/>
</dbReference>
<feature type="domain" description="MYND-type" evidence="5">
    <location>
        <begin position="2"/>
        <end position="43"/>
    </location>
</feature>
<reference evidence="6 7" key="1">
    <citation type="submission" date="2014-04" db="EMBL/GenBank/DDBJ databases">
        <authorList>
            <consortium name="DOE Joint Genome Institute"/>
            <person name="Kuo A."/>
            <person name="Girlanda M."/>
            <person name="Perotto S."/>
            <person name="Kohler A."/>
            <person name="Nagy L.G."/>
            <person name="Floudas D."/>
            <person name="Copeland A."/>
            <person name="Barry K.W."/>
            <person name="Cichocki N."/>
            <person name="Veneault-Fourrey C."/>
            <person name="LaButti K."/>
            <person name="Lindquist E.A."/>
            <person name="Lipzen A."/>
            <person name="Lundell T."/>
            <person name="Morin E."/>
            <person name="Murat C."/>
            <person name="Sun H."/>
            <person name="Tunlid A."/>
            <person name="Henrissat B."/>
            <person name="Grigoriev I.V."/>
            <person name="Hibbett D.S."/>
            <person name="Martin F."/>
            <person name="Nordberg H.P."/>
            <person name="Cantor M.N."/>
            <person name="Hua S.X."/>
        </authorList>
    </citation>
    <scope>NUCLEOTIDE SEQUENCE [LARGE SCALE GENOMIC DNA]</scope>
    <source>
        <strain evidence="6 7">MUT 4182</strain>
    </source>
</reference>
<proteinExistence type="predicted"/>
<accession>A0A0C3QK57</accession>
<evidence type="ECO:0000313" key="6">
    <source>
        <dbReference type="EMBL" id="KIO27666.1"/>
    </source>
</evidence>
<dbReference type="PROSITE" id="PS01360">
    <property type="entry name" value="ZF_MYND_1"/>
    <property type="match status" value="1"/>
</dbReference>
<organism evidence="6 7">
    <name type="scientific">Tulasnella calospora MUT 4182</name>
    <dbReference type="NCBI Taxonomy" id="1051891"/>
    <lineage>
        <taxon>Eukaryota</taxon>
        <taxon>Fungi</taxon>
        <taxon>Dikarya</taxon>
        <taxon>Basidiomycota</taxon>
        <taxon>Agaricomycotina</taxon>
        <taxon>Agaricomycetes</taxon>
        <taxon>Cantharellales</taxon>
        <taxon>Tulasnellaceae</taxon>
        <taxon>Tulasnella</taxon>
    </lineage>
</organism>
<dbReference type="EMBL" id="KN823005">
    <property type="protein sequence ID" value="KIO27666.1"/>
    <property type="molecule type" value="Genomic_DNA"/>
</dbReference>
<name>A0A0C3QK57_9AGAM</name>
<evidence type="ECO:0000259" key="5">
    <source>
        <dbReference type="PROSITE" id="PS50865"/>
    </source>
</evidence>
<gene>
    <name evidence="6" type="ORF">M407DRAFT_232456</name>
</gene>
<dbReference type="HOGENOM" id="CLU_094262_0_1_1"/>
<dbReference type="SUPFAM" id="SSF144232">
    <property type="entry name" value="HIT/MYND zinc finger-like"/>
    <property type="match status" value="1"/>
</dbReference>
<evidence type="ECO:0000256" key="2">
    <source>
        <dbReference type="ARBA" id="ARBA00022771"/>
    </source>
</evidence>